<protein>
    <submittedName>
        <fullName evidence="1">Uncharacterized protein</fullName>
    </submittedName>
</protein>
<keyword evidence="2" id="KW-1185">Reference proteome</keyword>
<organism evidence="1 2">
    <name type="scientific">Kineosporia babensis</name>
    <dbReference type="NCBI Taxonomy" id="499548"/>
    <lineage>
        <taxon>Bacteria</taxon>
        <taxon>Bacillati</taxon>
        <taxon>Actinomycetota</taxon>
        <taxon>Actinomycetes</taxon>
        <taxon>Kineosporiales</taxon>
        <taxon>Kineosporiaceae</taxon>
        <taxon>Kineosporia</taxon>
    </lineage>
</organism>
<dbReference type="Proteomes" id="UP001138997">
    <property type="component" value="Unassembled WGS sequence"/>
</dbReference>
<name>A0A9X1SY14_9ACTN</name>
<gene>
    <name evidence="1" type="ORF">LR394_37455</name>
</gene>
<proteinExistence type="predicted"/>
<evidence type="ECO:0000313" key="2">
    <source>
        <dbReference type="Proteomes" id="UP001138997"/>
    </source>
</evidence>
<reference evidence="1" key="1">
    <citation type="submission" date="2021-11" db="EMBL/GenBank/DDBJ databases">
        <title>Streptomyces corallinus and Kineosporia corallina sp. nov., two new coral-derived marine actinobacteria.</title>
        <authorList>
            <person name="Buangrab K."/>
            <person name="Sutthacheep M."/>
            <person name="Yeemin T."/>
            <person name="Harunari E."/>
            <person name="Igarashi Y."/>
            <person name="Sripreechasak P."/>
            <person name="Kanchanasin P."/>
            <person name="Tanasupawat S."/>
            <person name="Phongsopitanun W."/>
        </authorList>
    </citation>
    <scope>NUCLEOTIDE SEQUENCE</scope>
    <source>
        <strain evidence="1">JCM 31032</strain>
    </source>
</reference>
<evidence type="ECO:0000313" key="1">
    <source>
        <dbReference type="EMBL" id="MCD5316601.1"/>
    </source>
</evidence>
<accession>A0A9X1SY14</accession>
<dbReference type="RefSeq" id="WP_231449452.1">
    <property type="nucleotide sequence ID" value="NZ_JAJOMB010000031.1"/>
</dbReference>
<comment type="caution">
    <text evidence="1">The sequence shown here is derived from an EMBL/GenBank/DDBJ whole genome shotgun (WGS) entry which is preliminary data.</text>
</comment>
<dbReference type="EMBL" id="JAJOMB010000031">
    <property type="protein sequence ID" value="MCD5316601.1"/>
    <property type="molecule type" value="Genomic_DNA"/>
</dbReference>
<dbReference type="AlphaFoldDB" id="A0A9X1SY14"/>
<sequence>MDALAPLILLYRPAMSPELDEIAQAVDALDGVSNTLASRRIGSWDLMIGGGDGHYILTATSPGRVVNAVTVSESDDDDTDETVDLTVGEQAIDYPARYVLTRQEIAVALDDLATGHLPAERWEL</sequence>